<proteinExistence type="predicted"/>
<organism evidence="3 4">
    <name type="scientific">Rhodovulum marinum</name>
    <dbReference type="NCBI Taxonomy" id="320662"/>
    <lineage>
        <taxon>Bacteria</taxon>
        <taxon>Pseudomonadati</taxon>
        <taxon>Pseudomonadota</taxon>
        <taxon>Alphaproteobacteria</taxon>
        <taxon>Rhodobacterales</taxon>
        <taxon>Paracoccaceae</taxon>
        <taxon>Rhodovulum</taxon>
    </lineage>
</organism>
<dbReference type="NCBIfam" id="TIGR03370">
    <property type="entry name" value="VPLPA-CTERM"/>
    <property type="match status" value="1"/>
</dbReference>
<evidence type="ECO:0000256" key="2">
    <source>
        <dbReference type="SAM" id="SignalP"/>
    </source>
</evidence>
<sequence length="220" mass="23413">MISIKTAAAASVAALMMVGSASAVTLPEPTVHFDTLTSSFNGPGAYTENGFDFDPTSFQSGNCSDYPDPSDPCIKEVQQTGVVTTMTRNGGGTFTLTGFYFDLQGRGSELRLVTDKTAAPLVFAVDALAPSGTQLYDNYQYLPPLTGSVYNGAIGNNDSYFVMFDLPEFNDVSFVTWSTYQAQNLRIDDILVAPVPLPAAGWLLLAGAGGVAAMTRRKKM</sequence>
<dbReference type="RefSeq" id="WP_243695789.1">
    <property type="nucleotide sequence ID" value="NZ_SLXP01000003.1"/>
</dbReference>
<dbReference type="EMBL" id="SLXP01000003">
    <property type="protein sequence ID" value="TCP42138.1"/>
    <property type="molecule type" value="Genomic_DNA"/>
</dbReference>
<keyword evidence="1" id="KW-1133">Transmembrane helix</keyword>
<name>A0A4R2Q368_9RHOB</name>
<feature type="chain" id="PRO_5020546880" evidence="2">
    <location>
        <begin position="24"/>
        <end position="220"/>
    </location>
</feature>
<dbReference type="Proteomes" id="UP000294835">
    <property type="component" value="Unassembled WGS sequence"/>
</dbReference>
<comment type="caution">
    <text evidence="3">The sequence shown here is derived from an EMBL/GenBank/DDBJ whole genome shotgun (WGS) entry which is preliminary data.</text>
</comment>
<evidence type="ECO:0000313" key="3">
    <source>
        <dbReference type="EMBL" id="TCP42138.1"/>
    </source>
</evidence>
<protein>
    <submittedName>
        <fullName evidence="3">Putative secreted protein</fullName>
    </submittedName>
</protein>
<evidence type="ECO:0000313" key="4">
    <source>
        <dbReference type="Proteomes" id="UP000294835"/>
    </source>
</evidence>
<evidence type="ECO:0000256" key="1">
    <source>
        <dbReference type="SAM" id="Phobius"/>
    </source>
</evidence>
<keyword evidence="1" id="KW-0472">Membrane</keyword>
<gene>
    <name evidence="3" type="ORF">EV662_10343</name>
</gene>
<keyword evidence="4" id="KW-1185">Reference proteome</keyword>
<feature type="transmembrane region" description="Helical" evidence="1">
    <location>
        <begin position="191"/>
        <end position="214"/>
    </location>
</feature>
<keyword evidence="2" id="KW-0732">Signal</keyword>
<dbReference type="InterPro" id="IPR022472">
    <property type="entry name" value="VPLPA-CTERM"/>
</dbReference>
<dbReference type="AlphaFoldDB" id="A0A4R2Q368"/>
<reference evidence="3 4" key="1">
    <citation type="submission" date="2019-03" db="EMBL/GenBank/DDBJ databases">
        <title>Genomic Encyclopedia of Type Strains, Phase IV (KMG-IV): sequencing the most valuable type-strain genomes for metagenomic binning, comparative biology and taxonomic classification.</title>
        <authorList>
            <person name="Goeker M."/>
        </authorList>
    </citation>
    <scope>NUCLEOTIDE SEQUENCE [LARGE SCALE GENOMIC DNA]</scope>
    <source>
        <strain evidence="3 4">DSM 18063</strain>
    </source>
</reference>
<accession>A0A4R2Q368</accession>
<keyword evidence="1" id="KW-0812">Transmembrane</keyword>
<feature type="signal peptide" evidence="2">
    <location>
        <begin position="1"/>
        <end position="23"/>
    </location>
</feature>